<keyword evidence="3" id="KW-1003">Cell membrane</keyword>
<evidence type="ECO:0000256" key="8">
    <source>
        <dbReference type="ARBA" id="ARBA00023180"/>
    </source>
</evidence>
<dbReference type="SUPFAM" id="SSF47699">
    <property type="entry name" value="Bifunctional inhibitor/lipid-transfer protein/seed storage 2S albumin"/>
    <property type="match status" value="1"/>
</dbReference>
<evidence type="ECO:0000313" key="14">
    <source>
        <dbReference type="EnsemblPlants" id="Bra030067.1-P"/>
    </source>
</evidence>
<evidence type="ECO:0000256" key="7">
    <source>
        <dbReference type="ARBA" id="ARBA00023157"/>
    </source>
</evidence>
<comment type="similarity">
    <text evidence="2">Belongs to the plant LTP family.</text>
</comment>
<keyword evidence="11" id="KW-1133">Transmembrane helix</keyword>
<evidence type="ECO:0000256" key="6">
    <source>
        <dbReference type="ARBA" id="ARBA00023136"/>
    </source>
</evidence>
<dbReference type="InterPro" id="IPR043325">
    <property type="entry name" value="LTSS"/>
</dbReference>
<keyword evidence="5 12" id="KW-0732">Signal</keyword>
<dbReference type="eggNOG" id="ENOG502S13V">
    <property type="taxonomic scope" value="Eukaryota"/>
</dbReference>
<organism evidence="14 15">
    <name type="scientific">Brassica campestris</name>
    <name type="common">Field mustard</name>
    <dbReference type="NCBI Taxonomy" id="3711"/>
    <lineage>
        <taxon>Eukaryota</taxon>
        <taxon>Viridiplantae</taxon>
        <taxon>Streptophyta</taxon>
        <taxon>Embryophyta</taxon>
        <taxon>Tracheophyta</taxon>
        <taxon>Spermatophyta</taxon>
        <taxon>Magnoliopsida</taxon>
        <taxon>eudicotyledons</taxon>
        <taxon>Gunneridae</taxon>
        <taxon>Pentapetalae</taxon>
        <taxon>rosids</taxon>
        <taxon>malvids</taxon>
        <taxon>Brassicales</taxon>
        <taxon>Brassicaceae</taxon>
        <taxon>Brassiceae</taxon>
        <taxon>Brassica</taxon>
    </lineage>
</organism>
<dbReference type="Gene3D" id="1.10.110.10">
    <property type="entry name" value="Plant lipid-transfer and hydrophobic proteins"/>
    <property type="match status" value="1"/>
</dbReference>
<feature type="region of interest" description="Disordered" evidence="10">
    <location>
        <begin position="144"/>
        <end position="175"/>
    </location>
</feature>
<keyword evidence="4" id="KW-0336">GPI-anchor</keyword>
<reference evidence="14 15" key="1">
    <citation type="journal article" date="2011" name="Nat. Genet.">
        <title>The genome of the mesopolyploid crop species Brassica rapa.</title>
        <authorList>
            <consortium name="Brassica rapa Genome Sequencing Project Consortium"/>
            <person name="Wang X."/>
            <person name="Wang H."/>
            <person name="Wang J."/>
            <person name="Sun R."/>
            <person name="Wu J."/>
            <person name="Liu S."/>
            <person name="Bai Y."/>
            <person name="Mun J.H."/>
            <person name="Bancroft I."/>
            <person name="Cheng F."/>
            <person name="Huang S."/>
            <person name="Li X."/>
            <person name="Hua W."/>
            <person name="Wang J."/>
            <person name="Wang X."/>
            <person name="Freeling M."/>
            <person name="Pires J.C."/>
            <person name="Paterson A.H."/>
            <person name="Chalhoub B."/>
            <person name="Wang B."/>
            <person name="Hayward A."/>
            <person name="Sharpe A.G."/>
            <person name="Park B.S."/>
            <person name="Weisshaar B."/>
            <person name="Liu B."/>
            <person name="Li B."/>
            <person name="Liu B."/>
            <person name="Tong C."/>
            <person name="Song C."/>
            <person name="Duran C."/>
            <person name="Peng C."/>
            <person name="Geng C."/>
            <person name="Koh C."/>
            <person name="Lin C."/>
            <person name="Edwards D."/>
            <person name="Mu D."/>
            <person name="Shen D."/>
            <person name="Soumpourou E."/>
            <person name="Li F."/>
            <person name="Fraser F."/>
            <person name="Conant G."/>
            <person name="Lassalle G."/>
            <person name="King G.J."/>
            <person name="Bonnema G."/>
            <person name="Tang H."/>
            <person name="Wang H."/>
            <person name="Belcram H."/>
            <person name="Zhou H."/>
            <person name="Hirakawa H."/>
            <person name="Abe H."/>
            <person name="Guo H."/>
            <person name="Wang H."/>
            <person name="Jin H."/>
            <person name="Parkin I.A."/>
            <person name="Batley J."/>
            <person name="Kim J.S."/>
            <person name="Just J."/>
            <person name="Li J."/>
            <person name="Xu J."/>
            <person name="Deng J."/>
            <person name="Kim J.A."/>
            <person name="Li J."/>
            <person name="Yu J."/>
            <person name="Meng J."/>
            <person name="Wang J."/>
            <person name="Min J."/>
            <person name="Poulain J."/>
            <person name="Wang J."/>
            <person name="Hatakeyama K."/>
            <person name="Wu K."/>
            <person name="Wang L."/>
            <person name="Fang L."/>
            <person name="Trick M."/>
            <person name="Links M.G."/>
            <person name="Zhao M."/>
            <person name="Jin M."/>
            <person name="Ramchiary N."/>
            <person name="Drou N."/>
            <person name="Berkman P.J."/>
            <person name="Cai Q."/>
            <person name="Huang Q."/>
            <person name="Li R."/>
            <person name="Tabata S."/>
            <person name="Cheng S."/>
            <person name="Zhang S."/>
            <person name="Zhang S."/>
            <person name="Huang S."/>
            <person name="Sato S."/>
            <person name="Sun S."/>
            <person name="Kwon S.J."/>
            <person name="Choi S.R."/>
            <person name="Lee T.H."/>
            <person name="Fan W."/>
            <person name="Zhao X."/>
            <person name="Tan X."/>
            <person name="Xu X."/>
            <person name="Wang Y."/>
            <person name="Qiu Y."/>
            <person name="Yin Y."/>
            <person name="Li Y."/>
            <person name="Du Y."/>
            <person name="Liao Y."/>
            <person name="Lim Y."/>
            <person name="Narusaka Y."/>
            <person name="Wang Y."/>
            <person name="Wang Z."/>
            <person name="Li Z."/>
            <person name="Wang Z."/>
            <person name="Xiong Z."/>
            <person name="Zhang Z."/>
        </authorList>
    </citation>
    <scope>NUCLEOTIDE SEQUENCE [LARGE SCALE GENOMIC DNA]</scope>
    <source>
        <strain evidence="14 15">cv. Chiifu-401-42</strain>
    </source>
</reference>
<evidence type="ECO:0000256" key="2">
    <source>
        <dbReference type="ARBA" id="ARBA00009748"/>
    </source>
</evidence>
<reference evidence="14" key="3">
    <citation type="submission" date="2023-03" db="UniProtKB">
        <authorList>
            <consortium name="EnsemblPlants"/>
        </authorList>
    </citation>
    <scope>IDENTIFICATION</scope>
    <source>
        <strain evidence="14">cv. Chiifu-401-42</strain>
    </source>
</reference>
<dbReference type="STRING" id="51351.M4EMP7"/>
<dbReference type="PANTHER" id="PTHR33044">
    <property type="entry name" value="BIFUNCTIONAL INHIBITOR/LIPID-TRANSFER PROTEIN/SEED STORAGE 2S ALBUMIN SUPERFAMILY PROTEIN-RELATED"/>
    <property type="match status" value="1"/>
</dbReference>
<proteinExistence type="inferred from homology"/>
<feature type="transmembrane region" description="Helical" evidence="11">
    <location>
        <begin position="181"/>
        <end position="199"/>
    </location>
</feature>
<keyword evidence="11" id="KW-0812">Transmembrane</keyword>
<dbReference type="OMA" id="NASISEC"/>
<accession>M4EMP7</accession>
<comment type="subcellular location">
    <subcellularLocation>
        <location evidence="1">Cell membrane</location>
        <topology evidence="1">Lipid-anchor</topology>
        <topology evidence="1">GPI-anchor</topology>
    </subcellularLocation>
</comment>
<evidence type="ECO:0000256" key="3">
    <source>
        <dbReference type="ARBA" id="ARBA00022475"/>
    </source>
</evidence>
<keyword evidence="8" id="KW-0325">Glycoprotein</keyword>
<feature type="signal peptide" evidence="12">
    <location>
        <begin position="1"/>
        <end position="21"/>
    </location>
</feature>
<evidence type="ECO:0000256" key="9">
    <source>
        <dbReference type="ARBA" id="ARBA00023288"/>
    </source>
</evidence>
<feature type="domain" description="Bifunctional inhibitor/plant lipid transfer protein/seed storage helical" evidence="13">
    <location>
        <begin position="20"/>
        <end position="85"/>
    </location>
</feature>
<evidence type="ECO:0000313" key="15">
    <source>
        <dbReference type="Proteomes" id="UP000011750"/>
    </source>
</evidence>
<dbReference type="AlphaFoldDB" id="M4EMP7"/>
<dbReference type="HOGENOM" id="CLU_089796_2_0_1"/>
<dbReference type="Pfam" id="PF14368">
    <property type="entry name" value="LTP_2"/>
    <property type="match status" value="1"/>
</dbReference>
<evidence type="ECO:0000256" key="5">
    <source>
        <dbReference type="ARBA" id="ARBA00022729"/>
    </source>
</evidence>
<dbReference type="Gramene" id="Bra030067.1">
    <property type="protein sequence ID" value="Bra030067.1-P"/>
    <property type="gene ID" value="Bra030067"/>
</dbReference>
<dbReference type="InterPro" id="IPR016140">
    <property type="entry name" value="Bifunc_inhib/LTP/seed_store"/>
</dbReference>
<protein>
    <recommendedName>
        <fullName evidence="13">Bifunctional inhibitor/plant lipid transfer protein/seed storage helical domain-containing protein</fullName>
    </recommendedName>
</protein>
<dbReference type="GO" id="GO:0098552">
    <property type="term" value="C:side of membrane"/>
    <property type="evidence" value="ECO:0007669"/>
    <property type="project" value="UniProtKB-KW"/>
</dbReference>
<evidence type="ECO:0000256" key="1">
    <source>
        <dbReference type="ARBA" id="ARBA00004609"/>
    </source>
</evidence>
<dbReference type="Proteomes" id="UP000011750">
    <property type="component" value="Chromosome A07"/>
</dbReference>
<evidence type="ECO:0000256" key="11">
    <source>
        <dbReference type="SAM" id="Phobius"/>
    </source>
</evidence>
<dbReference type="GO" id="GO:0005886">
    <property type="term" value="C:plasma membrane"/>
    <property type="evidence" value="ECO:0007669"/>
    <property type="project" value="UniProtKB-SubCell"/>
</dbReference>
<sequence length="205" mass="21161">MKGLHFHLFLVTMTVVVSVSAATPAAPAAGGALADECSQDFQKVTLCLDFATGKAPNPSKKCCDAIEDTKERDPKCLCYVIQQAKTGGQALKDLGAKKINSFNFQLLASSTTLASPTVQEMHVVDYGFEFLGISPSSPDAAVFTSNATSTTTPAAPAGKSPATPTTSMGTGGSPSIRDGHATVALAFALIMTVSFVSILPRMGLA</sequence>
<keyword evidence="15" id="KW-1185">Reference proteome</keyword>
<evidence type="ECO:0000259" key="13">
    <source>
        <dbReference type="Pfam" id="PF14368"/>
    </source>
</evidence>
<evidence type="ECO:0000256" key="12">
    <source>
        <dbReference type="SAM" id="SignalP"/>
    </source>
</evidence>
<feature type="compositionally biased region" description="Low complexity" evidence="10">
    <location>
        <begin position="144"/>
        <end position="168"/>
    </location>
</feature>
<dbReference type="EnsemblPlants" id="Bra030067.1">
    <property type="protein sequence ID" value="Bra030067.1-P"/>
    <property type="gene ID" value="Bra030067"/>
</dbReference>
<keyword evidence="9" id="KW-0449">Lipoprotein</keyword>
<name>M4EMP7_BRACM</name>
<evidence type="ECO:0000256" key="4">
    <source>
        <dbReference type="ARBA" id="ARBA00022622"/>
    </source>
</evidence>
<feature type="chain" id="PRO_5004052330" description="Bifunctional inhibitor/plant lipid transfer protein/seed storage helical domain-containing protein" evidence="12">
    <location>
        <begin position="22"/>
        <end position="205"/>
    </location>
</feature>
<evidence type="ECO:0000256" key="10">
    <source>
        <dbReference type="SAM" id="MobiDB-lite"/>
    </source>
</evidence>
<dbReference type="InParanoid" id="M4EMP7"/>
<dbReference type="CDD" id="cd00010">
    <property type="entry name" value="AAI_LTSS"/>
    <property type="match status" value="1"/>
</dbReference>
<dbReference type="InterPro" id="IPR036312">
    <property type="entry name" value="Bifun_inhib/LTP/seed_sf"/>
</dbReference>
<keyword evidence="6 11" id="KW-0472">Membrane</keyword>
<reference evidence="14 15" key="2">
    <citation type="journal article" date="2018" name="Hortic Res">
        <title>Improved Brassica rapa reference genome by single-molecule sequencing and chromosome conformation capture technologies.</title>
        <authorList>
            <person name="Zhang L."/>
            <person name="Cai X."/>
            <person name="Wu J."/>
            <person name="Liu M."/>
            <person name="Grob S."/>
            <person name="Cheng F."/>
            <person name="Liang J."/>
            <person name="Cai C."/>
            <person name="Liu Z."/>
            <person name="Liu B."/>
            <person name="Wang F."/>
            <person name="Li S."/>
            <person name="Liu F."/>
            <person name="Li X."/>
            <person name="Cheng L."/>
            <person name="Yang W."/>
            <person name="Li M.H."/>
            <person name="Grossniklaus U."/>
            <person name="Zheng H."/>
            <person name="Wang X."/>
        </authorList>
    </citation>
    <scope>NUCLEOTIDE SEQUENCE [LARGE SCALE GENOMIC DNA]</scope>
    <source>
        <strain evidence="14 15">cv. Chiifu-401-42</strain>
    </source>
</reference>
<keyword evidence="7" id="KW-1015">Disulfide bond</keyword>